<reference evidence="1 2" key="1">
    <citation type="submission" date="2023-11" db="EMBL/GenBank/DDBJ databases">
        <authorList>
            <person name="Cook R."/>
            <person name="Crisci M."/>
            <person name="Pye H."/>
            <person name="Adriaenssens E."/>
            <person name="Santini J."/>
        </authorList>
    </citation>
    <scope>NUCLEOTIDE SEQUENCE [LARGE SCALE GENOMIC DNA]</scope>
    <source>
        <strain evidence="1">Lak_Megaphage_Sonny</strain>
    </source>
</reference>
<name>A0ABZ0Z521_9CAUD</name>
<evidence type="ECO:0000313" key="1">
    <source>
        <dbReference type="EMBL" id="WQJ53260.1"/>
    </source>
</evidence>
<dbReference type="EMBL" id="OR769223">
    <property type="protein sequence ID" value="WQJ53260.1"/>
    <property type="molecule type" value="Genomic_DNA"/>
</dbReference>
<accession>A0ABZ0Z521</accession>
<protein>
    <submittedName>
        <fullName evidence="1">Uncharacterized protein</fullName>
    </submittedName>
</protein>
<sequence>MNYLYKKIYEAINTGIQKALVLDDEEDISMNYQHKKIVNNSNLMPYYVDDLLQDSDIEYNYEQIIKYYEETGYTYKVKDFNELKNIFDKIKNFKNVSFEWLNIKDYISIVLEDNSEINFYEKTDKNPLFLKLANDDILNTENEILIYLNENHYMPGREYQYMPEKEYQWQIKRVQIQPDDYLIDIKKYSTEKIVGIVEKNYSGYETCLRIHDIASKDPYTYGKTPAIDYCLNLNGINGYQGYLPSMGQLRLMSNNTDLINYIFKYLNLKEIKDLNNGRWWSSTESTYSCSWVLYNSSTNYGNKVNYYHTHIFPLFALKKN</sequence>
<keyword evidence="2" id="KW-1185">Reference proteome</keyword>
<evidence type="ECO:0000313" key="2">
    <source>
        <dbReference type="Proteomes" id="UP001358193"/>
    </source>
</evidence>
<organism evidence="1 2">
    <name type="scientific">phage Lak_Megaphage_Sonny</name>
    <dbReference type="NCBI Taxonomy" id="3109229"/>
    <lineage>
        <taxon>Viruses</taxon>
        <taxon>Duplodnaviria</taxon>
        <taxon>Heunggongvirae</taxon>
        <taxon>Uroviricota</taxon>
        <taxon>Caudoviricetes</taxon>
        <taxon>Caudoviricetes code 15 clade</taxon>
    </lineage>
</organism>
<proteinExistence type="predicted"/>
<dbReference type="Proteomes" id="UP001358193">
    <property type="component" value="Segment"/>
</dbReference>